<dbReference type="EMBL" id="JACEFG010000004">
    <property type="protein sequence ID" value="MBA2176689.1"/>
    <property type="molecule type" value="Genomic_DNA"/>
</dbReference>
<dbReference type="RefSeq" id="WP_181473744.1">
    <property type="nucleotide sequence ID" value="NZ_JACEFG010000004.1"/>
</dbReference>
<accession>A0A838CXY1</accession>
<dbReference type="PANTHER" id="PTHR39166:SF1">
    <property type="entry name" value="BLL1166 PROTEIN"/>
    <property type="match status" value="1"/>
</dbReference>
<protein>
    <submittedName>
        <fullName evidence="1">Nucleotidyltransferase family protein</fullName>
    </submittedName>
</protein>
<dbReference type="Pfam" id="PF06042">
    <property type="entry name" value="NTP_transf_6"/>
    <property type="match status" value="1"/>
</dbReference>
<proteinExistence type="predicted"/>
<dbReference type="GO" id="GO:0016740">
    <property type="term" value="F:transferase activity"/>
    <property type="evidence" value="ECO:0007669"/>
    <property type="project" value="UniProtKB-KW"/>
</dbReference>
<evidence type="ECO:0000313" key="1">
    <source>
        <dbReference type="EMBL" id="MBA2176689.1"/>
    </source>
</evidence>
<reference evidence="1 2" key="1">
    <citation type="journal article" date="2004" name="Extremophiles">
        <title>Halobacillus locisalis sp. nov., a halophilic bacterium isolated from a marine solar saltern of the Yellow Sea in Korea.</title>
        <authorList>
            <person name="Yoon J.H."/>
            <person name="Kang K.H."/>
            <person name="Oh T.K."/>
            <person name="Park Y.H."/>
        </authorList>
    </citation>
    <scope>NUCLEOTIDE SEQUENCE [LARGE SCALE GENOMIC DNA]</scope>
    <source>
        <strain evidence="1 2">KCTC 3788</strain>
    </source>
</reference>
<dbReference type="AlphaFoldDB" id="A0A838CXY1"/>
<sequence length="187" mass="21851">MSERRLIEIVDQHEDLQRLFEAADPLFDDYYIAAGCITQTVWNNLHGYDSTYGIKDADIVYFHNGSGTTLDEEKELESKLEQKLKDFPFEIDVKNEALVHLWYEKKFSQSIEPYMSLEDAIDTWPTTASAIGVKKVGGRYECYAPFGLDDLFSLIVRPNKRLVTEEVYRSKAERWKEKWPQLTIVPW</sequence>
<name>A0A838CXY1_9BACI</name>
<dbReference type="PANTHER" id="PTHR39166">
    <property type="entry name" value="BLL1166 PROTEIN"/>
    <property type="match status" value="1"/>
</dbReference>
<gene>
    <name evidence="1" type="ORF">H0266_17510</name>
</gene>
<dbReference type="Proteomes" id="UP000571017">
    <property type="component" value="Unassembled WGS sequence"/>
</dbReference>
<comment type="caution">
    <text evidence="1">The sequence shown here is derived from an EMBL/GenBank/DDBJ whole genome shotgun (WGS) entry which is preliminary data.</text>
</comment>
<dbReference type="InterPro" id="IPR009267">
    <property type="entry name" value="NTP_transf_6"/>
</dbReference>
<evidence type="ECO:0000313" key="2">
    <source>
        <dbReference type="Proteomes" id="UP000571017"/>
    </source>
</evidence>
<organism evidence="1 2">
    <name type="scientific">Halobacillus locisalis</name>
    <dbReference type="NCBI Taxonomy" id="220753"/>
    <lineage>
        <taxon>Bacteria</taxon>
        <taxon>Bacillati</taxon>
        <taxon>Bacillota</taxon>
        <taxon>Bacilli</taxon>
        <taxon>Bacillales</taxon>
        <taxon>Bacillaceae</taxon>
        <taxon>Halobacillus</taxon>
    </lineage>
</organism>
<keyword evidence="1" id="KW-0808">Transferase</keyword>
<keyword evidence="2" id="KW-1185">Reference proteome</keyword>